<proteinExistence type="predicted"/>
<protein>
    <submittedName>
        <fullName evidence="3">Uncharacterized protein</fullName>
    </submittedName>
</protein>
<feature type="region of interest" description="Disordered" evidence="1">
    <location>
        <begin position="54"/>
        <end position="124"/>
    </location>
</feature>
<sequence length="242" mass="27003">MKFNQNSQMRNKKQKKDKNLIPLYSFSFLMVIAVMLAFSGSMYGSYRLSKVLAEDSSNVLSDDDERDDDYEIEDEFEDEDEDEMEDENELEDEDEADDVDSIDSEDPDGLENENEVEDEAEDNDSVVSLKNGVDSFIATQADLQEVSVEQLGNISQRSGVVKFLIGPDFGSIKKLQAVVEANTKMLAQIDQLKTQTLTAEEKEALESLSGSIASQNLAINGQVESQESGFSLFGWLMKLLSS</sequence>
<feature type="compositionally biased region" description="Acidic residues" evidence="1">
    <location>
        <begin position="61"/>
        <end position="124"/>
    </location>
</feature>
<dbReference type="Proteomes" id="UP000034544">
    <property type="component" value="Unassembled WGS sequence"/>
</dbReference>
<evidence type="ECO:0000313" key="3">
    <source>
        <dbReference type="EMBL" id="KKS07703.1"/>
    </source>
</evidence>
<evidence type="ECO:0000313" key="4">
    <source>
        <dbReference type="Proteomes" id="UP000034544"/>
    </source>
</evidence>
<keyword evidence="2" id="KW-0812">Transmembrane</keyword>
<keyword evidence="2" id="KW-1133">Transmembrane helix</keyword>
<keyword evidence="2" id="KW-0472">Membrane</keyword>
<organism evidence="3 4">
    <name type="scientific">candidate division WWE3 bacterium GW2011_GWE1_41_27</name>
    <dbReference type="NCBI Taxonomy" id="1619131"/>
    <lineage>
        <taxon>Bacteria</taxon>
        <taxon>Katanobacteria</taxon>
    </lineage>
</organism>
<name>A0A0G0Z470_UNCKA</name>
<evidence type="ECO:0000256" key="1">
    <source>
        <dbReference type="SAM" id="MobiDB-lite"/>
    </source>
</evidence>
<feature type="transmembrane region" description="Helical" evidence="2">
    <location>
        <begin position="21"/>
        <end position="43"/>
    </location>
</feature>
<reference evidence="3 4" key="1">
    <citation type="journal article" date="2015" name="Nature">
        <title>rRNA introns, odd ribosomes, and small enigmatic genomes across a large radiation of phyla.</title>
        <authorList>
            <person name="Brown C.T."/>
            <person name="Hug L.A."/>
            <person name="Thomas B.C."/>
            <person name="Sharon I."/>
            <person name="Castelle C.J."/>
            <person name="Singh A."/>
            <person name="Wilkins M.J."/>
            <person name="Williams K.H."/>
            <person name="Banfield J.F."/>
        </authorList>
    </citation>
    <scope>NUCLEOTIDE SEQUENCE [LARGE SCALE GENOMIC DNA]</scope>
</reference>
<evidence type="ECO:0000256" key="2">
    <source>
        <dbReference type="SAM" id="Phobius"/>
    </source>
</evidence>
<dbReference type="EMBL" id="LCBF01000003">
    <property type="protein sequence ID" value="KKS07703.1"/>
    <property type="molecule type" value="Genomic_DNA"/>
</dbReference>
<dbReference type="AlphaFoldDB" id="A0A0G0Z470"/>
<gene>
    <name evidence="3" type="ORF">UU59_C0003G0003</name>
</gene>
<accession>A0A0G0Z470</accession>
<comment type="caution">
    <text evidence="3">The sequence shown here is derived from an EMBL/GenBank/DDBJ whole genome shotgun (WGS) entry which is preliminary data.</text>
</comment>